<evidence type="ECO:0000256" key="2">
    <source>
        <dbReference type="ARBA" id="ARBA00022630"/>
    </source>
</evidence>
<keyword evidence="2" id="KW-0285">Flavoprotein</keyword>
<dbReference type="EMBL" id="JAUEQX010000078">
    <property type="protein sequence ID" value="MDW3780642.1"/>
    <property type="molecule type" value="Genomic_DNA"/>
</dbReference>
<feature type="non-terminal residue" evidence="5">
    <location>
        <position position="89"/>
    </location>
</feature>
<evidence type="ECO:0000256" key="3">
    <source>
        <dbReference type="ARBA" id="ARBA00022827"/>
    </source>
</evidence>
<dbReference type="AlphaFoldDB" id="A0AAW9CGI2"/>
<gene>
    <name evidence="5" type="ORF">QWU01_28080</name>
</gene>
<name>A0AAW9CGI2_KLUCR</name>
<evidence type="ECO:0000313" key="6">
    <source>
        <dbReference type="Proteomes" id="UP001276300"/>
    </source>
</evidence>
<dbReference type="InterPro" id="IPR036134">
    <property type="entry name" value="Crypto/Photolyase_FAD-like_sf"/>
</dbReference>
<dbReference type="Gene3D" id="1.10.579.10">
    <property type="entry name" value="DNA Cyclobutane Dipyrimidine Photolyase, subunit A, domain 3"/>
    <property type="match status" value="1"/>
</dbReference>
<evidence type="ECO:0000256" key="1">
    <source>
        <dbReference type="ARBA" id="ARBA00001974"/>
    </source>
</evidence>
<dbReference type="GO" id="GO:0009416">
    <property type="term" value="P:response to light stimulus"/>
    <property type="evidence" value="ECO:0007669"/>
    <property type="project" value="TreeGrafter"/>
</dbReference>
<dbReference type="GO" id="GO:0071949">
    <property type="term" value="F:FAD binding"/>
    <property type="evidence" value="ECO:0007669"/>
    <property type="project" value="TreeGrafter"/>
</dbReference>
<comment type="cofactor">
    <cofactor evidence="1">
        <name>FAD</name>
        <dbReference type="ChEBI" id="CHEBI:57692"/>
    </cofactor>
</comment>
<protein>
    <submittedName>
        <fullName evidence="5">FAD-binding domain-containing protein</fullName>
    </submittedName>
</protein>
<dbReference type="PANTHER" id="PTHR11455">
    <property type="entry name" value="CRYPTOCHROME"/>
    <property type="match status" value="1"/>
</dbReference>
<dbReference type="SUPFAM" id="SSF48173">
    <property type="entry name" value="Cryptochrome/photolyase FAD-binding domain"/>
    <property type="match status" value="1"/>
</dbReference>
<sequence>NNIGGWQWAASTGTDAVPYFRIFNPIIQSKKFDNDGQFIKKYVPELKQVPQKYIHQPNLMNEALQTQYHVHLGENYPKPIVDYASSKKQ</sequence>
<evidence type="ECO:0000313" key="5">
    <source>
        <dbReference type="EMBL" id="MDW3780642.1"/>
    </source>
</evidence>
<dbReference type="GO" id="GO:0003904">
    <property type="term" value="F:deoxyribodipyrimidine photo-lyase activity"/>
    <property type="evidence" value="ECO:0007669"/>
    <property type="project" value="TreeGrafter"/>
</dbReference>
<dbReference type="RefSeq" id="WP_318243450.1">
    <property type="nucleotide sequence ID" value="NZ_JAUEQX010000078.1"/>
</dbReference>
<dbReference type="InterPro" id="IPR002081">
    <property type="entry name" value="Cryptochrome/DNA_photolyase_1"/>
</dbReference>
<reference evidence="5" key="1">
    <citation type="journal article" date="2023" name="J Glob Antimicrob Resist">
        <title>Emergence of NDM-1 and KPC-3 carbapenemases in Kluyvera cryocrescens: Investigating genetic heterogeneity and acquisition routes of blaNDM-1 in Enterobacterales species in Portugal.</title>
        <authorList>
            <person name="Loiodice M."/>
            <person name="Ribeiro M."/>
            <person name="Peixe L."/>
            <person name="Novais A."/>
        </authorList>
    </citation>
    <scope>NUCLEOTIDE SEQUENCE</scope>
    <source>
        <strain evidence="5">K629</strain>
    </source>
</reference>
<dbReference type="InterPro" id="IPR005101">
    <property type="entry name" value="Cryptochr/Photolyase_FAD-bd"/>
</dbReference>
<accession>A0AAW9CGI2</accession>
<dbReference type="GO" id="GO:0003677">
    <property type="term" value="F:DNA binding"/>
    <property type="evidence" value="ECO:0007669"/>
    <property type="project" value="TreeGrafter"/>
</dbReference>
<organism evidence="5 6">
    <name type="scientific">Kluyvera cryocrescens</name>
    <name type="common">Kluyvera citrophila</name>
    <dbReference type="NCBI Taxonomy" id="580"/>
    <lineage>
        <taxon>Bacteria</taxon>
        <taxon>Pseudomonadati</taxon>
        <taxon>Pseudomonadota</taxon>
        <taxon>Gammaproteobacteria</taxon>
        <taxon>Enterobacterales</taxon>
        <taxon>Enterobacteriaceae</taxon>
        <taxon>Kluyvera</taxon>
    </lineage>
</organism>
<proteinExistence type="predicted"/>
<comment type="caution">
    <text evidence="5">The sequence shown here is derived from an EMBL/GenBank/DDBJ whole genome shotgun (WGS) entry which is preliminary data.</text>
</comment>
<dbReference type="PANTHER" id="PTHR11455:SF9">
    <property type="entry name" value="CRYPTOCHROME CIRCADIAN CLOCK 5 ISOFORM X1"/>
    <property type="match status" value="1"/>
</dbReference>
<dbReference type="Pfam" id="PF03441">
    <property type="entry name" value="FAD_binding_7"/>
    <property type="match status" value="1"/>
</dbReference>
<feature type="non-terminal residue" evidence="5">
    <location>
        <position position="1"/>
    </location>
</feature>
<dbReference type="Proteomes" id="UP001276300">
    <property type="component" value="Unassembled WGS sequence"/>
</dbReference>
<evidence type="ECO:0000259" key="4">
    <source>
        <dbReference type="Pfam" id="PF03441"/>
    </source>
</evidence>
<feature type="domain" description="Cryptochrome/DNA photolyase FAD-binding" evidence="4">
    <location>
        <begin position="1"/>
        <end position="88"/>
    </location>
</feature>
<keyword evidence="3" id="KW-0274">FAD</keyword>